<feature type="compositionally biased region" description="Pro residues" evidence="22">
    <location>
        <begin position="1"/>
        <end position="21"/>
    </location>
</feature>
<dbReference type="Pfam" id="PF00348">
    <property type="entry name" value="polyprenyl_synt"/>
    <property type="match status" value="1"/>
</dbReference>
<dbReference type="OrthoDB" id="9927103at2759"/>
<dbReference type="PANTHER" id="PTHR12001:SF69">
    <property type="entry name" value="ALL TRANS-POLYPRENYL-DIPHOSPHATE SYNTHASE PDSS1"/>
    <property type="match status" value="1"/>
</dbReference>
<evidence type="ECO:0000256" key="22">
    <source>
        <dbReference type="SAM" id="MobiDB-lite"/>
    </source>
</evidence>
<evidence type="ECO:0000256" key="12">
    <source>
        <dbReference type="ARBA" id="ARBA00051100"/>
    </source>
</evidence>
<keyword evidence="24" id="KW-1185">Reference proteome</keyword>
<dbReference type="InterPro" id="IPR008949">
    <property type="entry name" value="Isoprenoid_synthase_dom_sf"/>
</dbReference>
<evidence type="ECO:0000256" key="3">
    <source>
        <dbReference type="ARBA" id="ARBA00004749"/>
    </source>
</evidence>
<comment type="caution">
    <text evidence="23">The sequence shown here is derived from an EMBL/GenBank/DDBJ whole genome shotgun (WGS) entry which is preliminary data.</text>
</comment>
<reference evidence="23" key="1">
    <citation type="submission" date="2021-09" db="EMBL/GenBank/DDBJ databases">
        <title>The genome of Mauremys mutica provides insights into the evolution of semi-aquatic lifestyle.</title>
        <authorList>
            <person name="Gong S."/>
            <person name="Gao Y."/>
        </authorList>
    </citation>
    <scope>NUCLEOTIDE SEQUENCE</scope>
    <source>
        <strain evidence="23">MM-2020</strain>
        <tissue evidence="23">Muscle</tissue>
    </source>
</reference>
<comment type="subcellular location">
    <subcellularLocation>
        <location evidence="2">Mitochondrion</location>
    </subcellularLocation>
</comment>
<dbReference type="InterPro" id="IPR033749">
    <property type="entry name" value="Polyprenyl_synt_CS"/>
</dbReference>
<dbReference type="AlphaFoldDB" id="A0A9D3XCD1"/>
<comment type="catalytic activity">
    <reaction evidence="12">
        <text>7 isopentenyl diphosphate + (2E,6E)-farnesyl diphosphate = all-trans-decaprenyl diphosphate + 7 diphosphate</text>
        <dbReference type="Rhea" id="RHEA:27802"/>
        <dbReference type="ChEBI" id="CHEBI:33019"/>
        <dbReference type="ChEBI" id="CHEBI:60721"/>
        <dbReference type="ChEBI" id="CHEBI:128769"/>
        <dbReference type="ChEBI" id="CHEBI:175763"/>
        <dbReference type="EC" id="2.5.1.91"/>
    </reaction>
    <physiologicalReaction direction="left-to-right" evidence="12">
        <dbReference type="Rhea" id="RHEA:27803"/>
    </physiologicalReaction>
</comment>
<accession>A0A9D3XCD1</accession>
<dbReference type="CDD" id="cd00685">
    <property type="entry name" value="Trans_IPPS_HT"/>
    <property type="match status" value="1"/>
</dbReference>
<evidence type="ECO:0000256" key="5">
    <source>
        <dbReference type="ARBA" id="ARBA00022679"/>
    </source>
</evidence>
<dbReference type="Gene3D" id="1.10.600.10">
    <property type="entry name" value="Farnesyl Diphosphate Synthase"/>
    <property type="match status" value="1"/>
</dbReference>
<dbReference type="GO" id="GO:0008299">
    <property type="term" value="P:isoprenoid biosynthetic process"/>
    <property type="evidence" value="ECO:0007669"/>
    <property type="project" value="UniProtKB-KW"/>
</dbReference>
<evidence type="ECO:0000313" key="24">
    <source>
        <dbReference type="Proteomes" id="UP000827986"/>
    </source>
</evidence>
<keyword evidence="10" id="KW-0414">Isoprene biosynthesis</keyword>
<dbReference type="SFLD" id="SFLDS00005">
    <property type="entry name" value="Isoprenoid_Synthase_Type_I"/>
    <property type="match status" value="1"/>
</dbReference>
<dbReference type="EMBL" id="JAHDVG010000474">
    <property type="protein sequence ID" value="KAH1176798.1"/>
    <property type="molecule type" value="Genomic_DNA"/>
</dbReference>
<comment type="similarity">
    <text evidence="4 21">Belongs to the FPP/GGPP synthase family.</text>
</comment>
<dbReference type="GO" id="GO:0046872">
    <property type="term" value="F:metal ion binding"/>
    <property type="evidence" value="ECO:0007669"/>
    <property type="project" value="UniProtKB-KW"/>
</dbReference>
<evidence type="ECO:0000256" key="10">
    <source>
        <dbReference type="ARBA" id="ARBA00023229"/>
    </source>
</evidence>
<name>A0A9D3XCD1_9SAUR</name>
<evidence type="ECO:0000256" key="14">
    <source>
        <dbReference type="ARBA" id="ARBA00064334"/>
    </source>
</evidence>
<keyword evidence="8" id="KW-0443">Lipid metabolism</keyword>
<comment type="subunit">
    <text evidence="14">Heterotetramer composed of 2 PDSS1/DPS1 and 2 PDSS2/DLP1 subunits.</text>
</comment>
<dbReference type="GO" id="GO:0006744">
    <property type="term" value="P:ubiquinone biosynthetic process"/>
    <property type="evidence" value="ECO:0007669"/>
    <property type="project" value="TreeGrafter"/>
</dbReference>
<organism evidence="23 24">
    <name type="scientific">Mauremys mutica</name>
    <name type="common">yellowpond turtle</name>
    <dbReference type="NCBI Taxonomy" id="74926"/>
    <lineage>
        <taxon>Eukaryota</taxon>
        <taxon>Metazoa</taxon>
        <taxon>Chordata</taxon>
        <taxon>Craniata</taxon>
        <taxon>Vertebrata</taxon>
        <taxon>Euteleostomi</taxon>
        <taxon>Archelosauria</taxon>
        <taxon>Testudinata</taxon>
        <taxon>Testudines</taxon>
        <taxon>Cryptodira</taxon>
        <taxon>Durocryptodira</taxon>
        <taxon>Testudinoidea</taxon>
        <taxon>Geoemydidae</taxon>
        <taxon>Geoemydinae</taxon>
        <taxon>Mauremys</taxon>
    </lineage>
</organism>
<dbReference type="PROSITE" id="PS00723">
    <property type="entry name" value="POLYPRENYL_SYNTHASE_1"/>
    <property type="match status" value="1"/>
</dbReference>
<evidence type="ECO:0000256" key="13">
    <source>
        <dbReference type="ARBA" id="ARBA00057934"/>
    </source>
</evidence>
<evidence type="ECO:0000256" key="11">
    <source>
        <dbReference type="ARBA" id="ARBA00050825"/>
    </source>
</evidence>
<comment type="catalytic activity">
    <reaction evidence="11">
        <text>6 isopentenyl diphosphate + (2E,6E)-farnesyl diphosphate = all-trans-nonaprenyl diphosphate + 6 diphosphate</text>
        <dbReference type="Rhea" id="RHEA:55364"/>
        <dbReference type="ChEBI" id="CHEBI:33019"/>
        <dbReference type="ChEBI" id="CHEBI:58391"/>
        <dbReference type="ChEBI" id="CHEBI:128769"/>
        <dbReference type="ChEBI" id="CHEBI:175763"/>
    </reaction>
    <physiologicalReaction direction="left-to-right" evidence="11">
        <dbReference type="Rhea" id="RHEA:55365"/>
    </physiologicalReaction>
</comment>
<dbReference type="SUPFAM" id="SSF48576">
    <property type="entry name" value="Terpenoid synthases"/>
    <property type="match status" value="1"/>
</dbReference>
<evidence type="ECO:0000256" key="1">
    <source>
        <dbReference type="ARBA" id="ARBA00001946"/>
    </source>
</evidence>
<evidence type="ECO:0000256" key="20">
    <source>
        <dbReference type="ARBA" id="ARBA00084036"/>
    </source>
</evidence>
<comment type="pathway">
    <text evidence="3">Cofactor biosynthesis; ubiquinone biosynthesis.</text>
</comment>
<feature type="region of interest" description="Disordered" evidence="22">
    <location>
        <begin position="1"/>
        <end position="43"/>
    </location>
</feature>
<evidence type="ECO:0000256" key="16">
    <source>
        <dbReference type="ARBA" id="ARBA00073240"/>
    </source>
</evidence>
<gene>
    <name evidence="23" type="ORF">KIL84_010500</name>
</gene>
<dbReference type="GO" id="GO:0032478">
    <property type="term" value="C:heterotetrameric polyprenyl diphosphate synthase complex"/>
    <property type="evidence" value="ECO:0007669"/>
    <property type="project" value="UniProtKB-ARBA"/>
</dbReference>
<evidence type="ECO:0000256" key="6">
    <source>
        <dbReference type="ARBA" id="ARBA00022723"/>
    </source>
</evidence>
<dbReference type="GO" id="GO:0097269">
    <property type="term" value="F:all-trans-decaprenyl-diphosphate synthase activity"/>
    <property type="evidence" value="ECO:0007669"/>
    <property type="project" value="UniProtKB-EC"/>
</dbReference>
<evidence type="ECO:0000313" key="23">
    <source>
        <dbReference type="EMBL" id="KAH1176798.1"/>
    </source>
</evidence>
<comment type="function">
    <text evidence="13">Heterotetrameric enzyme that catalyzes the condensation of farnesyl diphosphate (FPP), which acts as a primer, and isopentenyl diphosphate (IPP) to produce prenyl diphosphates of varying chain lengths and participates in the determination of the side chain of ubiquinone. Supplies nona and decaprenyl diphosphate, the precursors for the side chain of the isoprenoid quinones ubiquinone-9 (Q9)and ubiquinone-10 (Q10) respectively. The enzyme adds isopentenyl diphosphate molecules sequentially to farnesyl diphosphate with trans stereochemistry.</text>
</comment>
<evidence type="ECO:0000256" key="15">
    <source>
        <dbReference type="ARBA" id="ARBA00066510"/>
    </source>
</evidence>
<keyword evidence="5 21" id="KW-0808">Transferase</keyword>
<dbReference type="EC" id="2.5.1.91" evidence="15"/>
<dbReference type="InterPro" id="IPR000092">
    <property type="entry name" value="Polyprenyl_synt"/>
</dbReference>
<dbReference type="Proteomes" id="UP000827986">
    <property type="component" value="Unassembled WGS sequence"/>
</dbReference>
<evidence type="ECO:0000256" key="19">
    <source>
        <dbReference type="ARBA" id="ARBA00083689"/>
    </source>
</evidence>
<dbReference type="PANTHER" id="PTHR12001">
    <property type="entry name" value="GERANYLGERANYL PYROPHOSPHATE SYNTHASE"/>
    <property type="match status" value="1"/>
</dbReference>
<evidence type="ECO:0000256" key="7">
    <source>
        <dbReference type="ARBA" id="ARBA00022842"/>
    </source>
</evidence>
<comment type="cofactor">
    <cofactor evidence="1">
        <name>Mg(2+)</name>
        <dbReference type="ChEBI" id="CHEBI:18420"/>
    </cofactor>
</comment>
<evidence type="ECO:0000256" key="2">
    <source>
        <dbReference type="ARBA" id="ARBA00004173"/>
    </source>
</evidence>
<evidence type="ECO:0000256" key="21">
    <source>
        <dbReference type="RuleBase" id="RU004466"/>
    </source>
</evidence>
<dbReference type="FunFam" id="1.10.600.10:FF:000011">
    <property type="entry name" value="Decaprenyl diphosphate synthase subunit 1"/>
    <property type="match status" value="1"/>
</dbReference>
<keyword evidence="6" id="KW-0479">Metal-binding</keyword>
<keyword evidence="7" id="KW-0460">Magnesium</keyword>
<evidence type="ECO:0000256" key="18">
    <source>
        <dbReference type="ARBA" id="ARBA00083184"/>
    </source>
</evidence>
<dbReference type="PROSITE" id="PS00444">
    <property type="entry name" value="POLYPRENYL_SYNTHASE_2"/>
    <property type="match status" value="1"/>
</dbReference>
<evidence type="ECO:0000256" key="8">
    <source>
        <dbReference type="ARBA" id="ARBA00023098"/>
    </source>
</evidence>
<proteinExistence type="inferred from homology"/>
<evidence type="ECO:0000256" key="4">
    <source>
        <dbReference type="ARBA" id="ARBA00006706"/>
    </source>
</evidence>
<evidence type="ECO:0000256" key="9">
    <source>
        <dbReference type="ARBA" id="ARBA00023128"/>
    </source>
</evidence>
<evidence type="ECO:0000256" key="17">
    <source>
        <dbReference type="ARBA" id="ARBA00080324"/>
    </source>
</evidence>
<sequence>MGPGCPSPSPRIPATAPPLPRLRPARTCPRGKGRRRSSVSGSRRGREAEWAAASLGDAMALWWRRCCFSRAPAFGCLRSLLEAAGPRLGSGSRAGWAVGAAEMHYFLGRSSVLSFPKIRSIFLRFHHTTTSRPCSCSKTVTDEKIKDPFKLGRKDLKNLYEDIKKELLVSTAELREMCEYYFDGKGKAFRPMIVVLMARACNIHHNNSGEVQASQRSVAIIAEMIHTASLVHDDVIDDANSRRGKMTVNQIWGERKAVLAGDFILSAASVALARIGNTTIISVLSQVIEDLVRGEFLQLGSKENENERFAHYLEKTFKKTASLIANSCKAVSILGCPDPKVHEIAYQYGKNVGIAFQLIDDVLDFTSCADQLGKPAAADLKLGLATGPVLFACQQFPEMNAMIMRRFSLPGDIERARQYVLQSDGVQQTTYLAQRYGYEAMKEISKLRPSPERDALIQLTETVLTRDK</sequence>
<keyword evidence="9" id="KW-0496">Mitochondrion</keyword>
<protein>
    <recommendedName>
        <fullName evidence="16">All trans-polyprenyl-diphosphate synthase PDSS1</fullName>
        <ecNumber evidence="15">2.5.1.91</ecNumber>
    </recommendedName>
    <alternativeName>
        <fullName evidence="19">All-trans-decaprenyl-diphosphate synthase subunit 1</fullName>
    </alternativeName>
    <alternativeName>
        <fullName evidence="17">Decaprenyl-diphosphate synthase subunit 1</fullName>
    </alternativeName>
    <alternativeName>
        <fullName evidence="18">Solanesyl-diphosphate synthase subunit 1</fullName>
    </alternativeName>
    <alternativeName>
        <fullName evidence="20">Trans-prenyltransferase 1</fullName>
    </alternativeName>
</protein>